<proteinExistence type="predicted"/>
<evidence type="ECO:0000313" key="1">
    <source>
        <dbReference type="EMBL" id="MFD1939369.1"/>
    </source>
</evidence>
<name>A0ABW4TDN2_9ACTN</name>
<keyword evidence="2" id="KW-1185">Reference proteome</keyword>
<accession>A0ABW4TDN2</accession>
<protein>
    <submittedName>
        <fullName evidence="1">Uncharacterized protein</fullName>
    </submittedName>
</protein>
<sequence>MRATRIVIIRVGNAMIALEHSGFYGRFDPDLTRPAAEKAATRLHEALESSSRG</sequence>
<dbReference type="Proteomes" id="UP001597368">
    <property type="component" value="Unassembled WGS sequence"/>
</dbReference>
<dbReference type="EMBL" id="JBHUFV010000082">
    <property type="protein sequence ID" value="MFD1939369.1"/>
    <property type="molecule type" value="Genomic_DNA"/>
</dbReference>
<dbReference type="RefSeq" id="WP_379581586.1">
    <property type="nucleotide sequence ID" value="NZ_JBHUFV010000082.1"/>
</dbReference>
<comment type="caution">
    <text evidence="1">The sequence shown here is derived from an EMBL/GenBank/DDBJ whole genome shotgun (WGS) entry which is preliminary data.</text>
</comment>
<organism evidence="1 2">
    <name type="scientific">Nonomuraea mangrovi</name>
    <dbReference type="NCBI Taxonomy" id="2316207"/>
    <lineage>
        <taxon>Bacteria</taxon>
        <taxon>Bacillati</taxon>
        <taxon>Actinomycetota</taxon>
        <taxon>Actinomycetes</taxon>
        <taxon>Streptosporangiales</taxon>
        <taxon>Streptosporangiaceae</taxon>
        <taxon>Nonomuraea</taxon>
    </lineage>
</organism>
<gene>
    <name evidence="1" type="ORF">ACFSKW_48700</name>
</gene>
<evidence type="ECO:0000313" key="2">
    <source>
        <dbReference type="Proteomes" id="UP001597368"/>
    </source>
</evidence>
<reference evidence="2" key="1">
    <citation type="journal article" date="2019" name="Int. J. Syst. Evol. Microbiol.">
        <title>The Global Catalogue of Microorganisms (GCM) 10K type strain sequencing project: providing services to taxonomists for standard genome sequencing and annotation.</title>
        <authorList>
            <consortium name="The Broad Institute Genomics Platform"/>
            <consortium name="The Broad Institute Genome Sequencing Center for Infectious Disease"/>
            <person name="Wu L."/>
            <person name="Ma J."/>
        </authorList>
    </citation>
    <scope>NUCLEOTIDE SEQUENCE [LARGE SCALE GENOMIC DNA]</scope>
    <source>
        <strain evidence="2">ICMP 6774ER</strain>
    </source>
</reference>